<keyword evidence="14" id="KW-1185">Reference proteome</keyword>
<dbReference type="Proteomes" id="UP000664480">
    <property type="component" value="Unassembled WGS sequence"/>
</dbReference>
<accession>A0ABS3CDX3</accession>
<dbReference type="Pfam" id="PF13715">
    <property type="entry name" value="CarbopepD_reg_2"/>
    <property type="match status" value="1"/>
</dbReference>
<evidence type="ECO:0000259" key="11">
    <source>
        <dbReference type="Pfam" id="PF00593"/>
    </source>
</evidence>
<dbReference type="InterPro" id="IPR037066">
    <property type="entry name" value="Plug_dom_sf"/>
</dbReference>
<keyword evidence="3 9" id="KW-1134">Transmembrane beta strand</keyword>
<evidence type="ECO:0000256" key="9">
    <source>
        <dbReference type="PROSITE-ProRule" id="PRU01360"/>
    </source>
</evidence>
<sequence>MRVFYSVILLILFSFSIGFAQQNGIKGKILDSSENPVAGASVSLVGTVRGVQSDQNGNYLLQDIPAGKYDLKVSFIGFEAQTFSFEIKKEEIINKDILLQEDEIWMESFELMASRGMNGQGRLPEVEDFRINAGRKNELIRLAEIDANLAMNNSRQIFGRTPGISIWENDGSGIQLGVASRGLSPNRSWEFNVRMNGYDITPDPMGYPEAYFTPPMEVVENIEIIRGASSLQYGPQFGGLLNFVLRKPDPSTRFTAETINTVGSYGLFSTFNYIGGTEGKWDYTAYYQKRRGNGWRENGFFNTDHAHFEVNYAVNNRLKIGTEMTYMYTETQQPGGLTDTQFAEDPSQSTRSRNWFSTPWFLPSLNADYIVSPKTKLNLKAFGSIAQRNSVGFMKAITEVDDMGNRQVDRDLYHTFGTELRLSTSYPLFGKEHNLVSGYRFYKGNIDRNQRGVGNAGTDMNFDLTESSYPRDLDFDNLNHAAFVENMFNVTDKLLLTAGVRLEHISSQMKGILNTVNGVPQVLEPETRTRTFALLGLGGEYHLTKTTELYSNFTQAYRPVLISDLTPPATTDVIDPNLQDASGYNFDFGYRGNVSSFLNFDASFFYLKYADRIGTITQTAADGTRFQYRTNLGTSISQGVEAFVEFDPITAFVGNSTFGYIHLFASLAYVNAEYQDFERTSVSDGEVVKSNLAGNRVENAPRKINRYGATYRFKDFSMTWQLSDIGEAFSDATNSVEPNAAATSGLIPAYTVQDLSASYTYKKKYSLKSGVNNLSNTAYFTRRAGGYPGPGIMPADGRTFYMTLGLKF</sequence>
<dbReference type="InterPro" id="IPR039426">
    <property type="entry name" value="TonB-dep_rcpt-like"/>
</dbReference>
<keyword evidence="8 9" id="KW-0998">Cell outer membrane</keyword>
<evidence type="ECO:0000256" key="8">
    <source>
        <dbReference type="ARBA" id="ARBA00023237"/>
    </source>
</evidence>
<evidence type="ECO:0000313" key="14">
    <source>
        <dbReference type="Proteomes" id="UP000664480"/>
    </source>
</evidence>
<comment type="caution">
    <text evidence="13">The sequence shown here is derived from an EMBL/GenBank/DDBJ whole genome shotgun (WGS) entry which is preliminary data.</text>
</comment>
<keyword evidence="2 9" id="KW-0813">Transport</keyword>
<dbReference type="EMBL" id="JAFKCU010000002">
    <property type="protein sequence ID" value="MBN7815300.1"/>
    <property type="molecule type" value="Genomic_DNA"/>
</dbReference>
<dbReference type="PANTHER" id="PTHR30442">
    <property type="entry name" value="IRON III DICITRATE TRANSPORT PROTEIN FECA"/>
    <property type="match status" value="1"/>
</dbReference>
<comment type="similarity">
    <text evidence="9 10">Belongs to the TonB-dependent receptor family.</text>
</comment>
<protein>
    <submittedName>
        <fullName evidence="13">TonB-dependent receptor</fullName>
    </submittedName>
</protein>
<dbReference type="Gene3D" id="2.60.40.1120">
    <property type="entry name" value="Carboxypeptidase-like, regulatory domain"/>
    <property type="match status" value="1"/>
</dbReference>
<dbReference type="PANTHER" id="PTHR30442:SF0">
    <property type="entry name" value="FE(3+) DICITRATE TRANSPORT PROTEIN FECA"/>
    <property type="match status" value="1"/>
</dbReference>
<gene>
    <name evidence="13" type="ORF">J0A69_07670</name>
</gene>
<evidence type="ECO:0000313" key="13">
    <source>
        <dbReference type="EMBL" id="MBN7815300.1"/>
    </source>
</evidence>
<keyword evidence="4 9" id="KW-0812">Transmembrane</keyword>
<keyword evidence="13" id="KW-0675">Receptor</keyword>
<feature type="domain" description="TonB-dependent receptor-like beta-barrel" evidence="11">
    <location>
        <begin position="408"/>
        <end position="774"/>
    </location>
</feature>
<evidence type="ECO:0000256" key="10">
    <source>
        <dbReference type="RuleBase" id="RU003357"/>
    </source>
</evidence>
<dbReference type="PROSITE" id="PS52016">
    <property type="entry name" value="TONB_DEPENDENT_REC_3"/>
    <property type="match status" value="1"/>
</dbReference>
<evidence type="ECO:0000256" key="4">
    <source>
        <dbReference type="ARBA" id="ARBA00022692"/>
    </source>
</evidence>
<evidence type="ECO:0000256" key="3">
    <source>
        <dbReference type="ARBA" id="ARBA00022452"/>
    </source>
</evidence>
<comment type="subcellular location">
    <subcellularLocation>
        <location evidence="1 9">Cell outer membrane</location>
        <topology evidence="1 9">Multi-pass membrane protein</topology>
    </subcellularLocation>
</comment>
<keyword evidence="6 10" id="KW-0798">TonB box</keyword>
<evidence type="ECO:0000256" key="6">
    <source>
        <dbReference type="ARBA" id="ARBA00023077"/>
    </source>
</evidence>
<feature type="domain" description="TonB-dependent receptor plug" evidence="12">
    <location>
        <begin position="143"/>
        <end position="236"/>
    </location>
</feature>
<dbReference type="InterPro" id="IPR010917">
    <property type="entry name" value="TonB_rcpt_CS"/>
</dbReference>
<name>A0ABS3CDX3_9BACT</name>
<proteinExistence type="inferred from homology"/>
<keyword evidence="5" id="KW-0732">Signal</keyword>
<evidence type="ECO:0000256" key="2">
    <source>
        <dbReference type="ARBA" id="ARBA00022448"/>
    </source>
</evidence>
<dbReference type="Pfam" id="PF07715">
    <property type="entry name" value="Plug"/>
    <property type="match status" value="1"/>
</dbReference>
<dbReference type="RefSeq" id="WP_206585983.1">
    <property type="nucleotide sequence ID" value="NZ_JAFKCU010000002.1"/>
</dbReference>
<evidence type="ECO:0000256" key="5">
    <source>
        <dbReference type="ARBA" id="ARBA00022729"/>
    </source>
</evidence>
<dbReference type="PROSITE" id="PS01156">
    <property type="entry name" value="TONB_DEPENDENT_REC_2"/>
    <property type="match status" value="1"/>
</dbReference>
<dbReference type="InterPro" id="IPR036942">
    <property type="entry name" value="Beta-barrel_TonB_sf"/>
</dbReference>
<dbReference type="InterPro" id="IPR000531">
    <property type="entry name" value="Beta-barrel_TonB"/>
</dbReference>
<evidence type="ECO:0000256" key="7">
    <source>
        <dbReference type="ARBA" id="ARBA00023136"/>
    </source>
</evidence>
<dbReference type="InterPro" id="IPR008969">
    <property type="entry name" value="CarboxyPept-like_regulatory"/>
</dbReference>
<dbReference type="SUPFAM" id="SSF49464">
    <property type="entry name" value="Carboxypeptidase regulatory domain-like"/>
    <property type="match status" value="1"/>
</dbReference>
<keyword evidence="7 9" id="KW-0472">Membrane</keyword>
<evidence type="ECO:0000259" key="12">
    <source>
        <dbReference type="Pfam" id="PF07715"/>
    </source>
</evidence>
<dbReference type="Gene3D" id="2.170.130.10">
    <property type="entry name" value="TonB-dependent receptor, plug domain"/>
    <property type="match status" value="1"/>
</dbReference>
<dbReference type="Pfam" id="PF00593">
    <property type="entry name" value="TonB_dep_Rec_b-barrel"/>
    <property type="match status" value="1"/>
</dbReference>
<organism evidence="13 14">
    <name type="scientific">Algoriphagus pacificus</name>
    <dbReference type="NCBI Taxonomy" id="2811234"/>
    <lineage>
        <taxon>Bacteria</taxon>
        <taxon>Pseudomonadati</taxon>
        <taxon>Bacteroidota</taxon>
        <taxon>Cytophagia</taxon>
        <taxon>Cytophagales</taxon>
        <taxon>Cyclobacteriaceae</taxon>
        <taxon>Algoriphagus</taxon>
    </lineage>
</organism>
<reference evidence="13 14" key="1">
    <citation type="submission" date="2021-03" db="EMBL/GenBank/DDBJ databases">
        <title>novel species isolated from a fishpond in China.</title>
        <authorList>
            <person name="Lu H."/>
            <person name="Cai Z."/>
        </authorList>
    </citation>
    <scope>NUCLEOTIDE SEQUENCE [LARGE SCALE GENOMIC DNA]</scope>
    <source>
        <strain evidence="13 14">YJ13C</strain>
    </source>
</reference>
<dbReference type="SUPFAM" id="SSF56935">
    <property type="entry name" value="Porins"/>
    <property type="match status" value="1"/>
</dbReference>
<evidence type="ECO:0000256" key="1">
    <source>
        <dbReference type="ARBA" id="ARBA00004571"/>
    </source>
</evidence>
<dbReference type="InterPro" id="IPR012910">
    <property type="entry name" value="Plug_dom"/>
</dbReference>
<dbReference type="Gene3D" id="2.40.170.20">
    <property type="entry name" value="TonB-dependent receptor, beta-barrel domain"/>
    <property type="match status" value="1"/>
</dbReference>